<dbReference type="InterPro" id="IPR013424">
    <property type="entry name" value="Ice-binding_C"/>
</dbReference>
<name>A0ABN1EDK9_9GAMM</name>
<protein>
    <recommendedName>
        <fullName evidence="2">Ice-binding protein C-terminal domain-containing protein</fullName>
    </recommendedName>
</protein>
<dbReference type="Proteomes" id="UP001501169">
    <property type="component" value="Unassembled WGS sequence"/>
</dbReference>
<reference evidence="3 4" key="1">
    <citation type="journal article" date="2019" name="Int. J. Syst. Evol. Microbiol.">
        <title>The Global Catalogue of Microorganisms (GCM) 10K type strain sequencing project: providing services to taxonomists for standard genome sequencing and annotation.</title>
        <authorList>
            <consortium name="The Broad Institute Genomics Platform"/>
            <consortium name="The Broad Institute Genome Sequencing Center for Infectious Disease"/>
            <person name="Wu L."/>
            <person name="Ma J."/>
        </authorList>
    </citation>
    <scope>NUCLEOTIDE SEQUENCE [LARGE SCALE GENOMIC DNA]</scope>
    <source>
        <strain evidence="3 4">JCM 14331</strain>
    </source>
</reference>
<comment type="caution">
    <text evidence="3">The sequence shown here is derived from an EMBL/GenBank/DDBJ whole genome shotgun (WGS) entry which is preliminary data.</text>
</comment>
<dbReference type="NCBIfam" id="TIGR02595">
    <property type="entry name" value="PEP_CTERM"/>
    <property type="match status" value="1"/>
</dbReference>
<dbReference type="RefSeq" id="WP_226768024.1">
    <property type="nucleotide sequence ID" value="NZ_BAAAEO010000006.1"/>
</dbReference>
<dbReference type="NCBIfam" id="NF038125">
    <property type="entry name" value="PEP_CTERM_THxN"/>
    <property type="match status" value="1"/>
</dbReference>
<feature type="domain" description="Ice-binding protein C-terminal" evidence="2">
    <location>
        <begin position="240"/>
        <end position="260"/>
    </location>
</feature>
<sequence>MKSKKTLLAAVGGLALLTGSAQAALIASFDFDTASGWLADGSAQTRNSADNSIINCAAGALPGTNGCGLTFSGAQEVTDGYNTVDWFSNGGVGPSGLDIVSLSGTLITGGAWVDTGIITHRNFILPSPATTLHTLDLMSEFSITSPLLLGPASDTFDISFVETPNQGGCPPPNPLGSSCDDAFTIDGLPEAIVFEIDGITYTIEFRLFGGDGFIVADNTLYTREDEENTLFVQARVTARQVPEPATLGILGLGLLLLNRRKLMK</sequence>
<accession>A0ABN1EDK9</accession>
<keyword evidence="4" id="KW-1185">Reference proteome</keyword>
<organism evidence="3 4">
    <name type="scientific">Rheinheimera aquimaris</name>
    <dbReference type="NCBI Taxonomy" id="412437"/>
    <lineage>
        <taxon>Bacteria</taxon>
        <taxon>Pseudomonadati</taxon>
        <taxon>Pseudomonadota</taxon>
        <taxon>Gammaproteobacteria</taxon>
        <taxon>Chromatiales</taxon>
        <taxon>Chromatiaceae</taxon>
        <taxon>Rheinheimera</taxon>
    </lineage>
</organism>
<feature type="chain" id="PRO_5046334931" description="Ice-binding protein C-terminal domain-containing protein" evidence="1">
    <location>
        <begin position="24"/>
        <end position="264"/>
    </location>
</feature>
<feature type="signal peptide" evidence="1">
    <location>
        <begin position="1"/>
        <end position="23"/>
    </location>
</feature>
<gene>
    <name evidence="3" type="ORF">GCM10009098_35530</name>
</gene>
<evidence type="ECO:0000313" key="3">
    <source>
        <dbReference type="EMBL" id="GAA0564277.1"/>
    </source>
</evidence>
<evidence type="ECO:0000259" key="2">
    <source>
        <dbReference type="Pfam" id="PF07589"/>
    </source>
</evidence>
<proteinExistence type="predicted"/>
<dbReference type="Pfam" id="PF07589">
    <property type="entry name" value="PEP-CTERM"/>
    <property type="match status" value="1"/>
</dbReference>
<evidence type="ECO:0000313" key="4">
    <source>
        <dbReference type="Proteomes" id="UP001501169"/>
    </source>
</evidence>
<dbReference type="EMBL" id="BAAAEO010000006">
    <property type="protein sequence ID" value="GAA0564277.1"/>
    <property type="molecule type" value="Genomic_DNA"/>
</dbReference>
<keyword evidence="1" id="KW-0732">Signal</keyword>
<evidence type="ECO:0000256" key="1">
    <source>
        <dbReference type="SAM" id="SignalP"/>
    </source>
</evidence>